<dbReference type="EMBL" id="FMBI01000026">
    <property type="protein sequence ID" value="SCC14166.1"/>
    <property type="molecule type" value="Genomic_DNA"/>
</dbReference>
<gene>
    <name evidence="1" type="ORF">BTT61001_01623</name>
</gene>
<sequence>MVTAEHSKMNNDIYRAFVGCFNEIGELQVSDEEFAEKSAMLNRWMMTLDEETRERVAAEVSPFIIKAAQYIRDKQKILEEMIMTNDGRMKANSFYGKY</sequence>
<proteinExistence type="predicted"/>
<name>A0A1C4C4W6_BACTU</name>
<evidence type="ECO:0008006" key="3">
    <source>
        <dbReference type="Google" id="ProtNLM"/>
    </source>
</evidence>
<reference evidence="1 2" key="1">
    <citation type="submission" date="2016-08" db="EMBL/GenBank/DDBJ databases">
        <authorList>
            <person name="Seilhamer J.J."/>
        </authorList>
    </citation>
    <scope>NUCLEOTIDE SEQUENCE [LARGE SCALE GENOMIC DNA]</scope>
    <source>
        <strain evidence="1 2">IEBC_T61001</strain>
    </source>
</reference>
<protein>
    <recommendedName>
        <fullName evidence="3">Flagellar biosynthesis protein FlgG</fullName>
    </recommendedName>
</protein>
<accession>A0A1C4C4W6</accession>
<organism evidence="1 2">
    <name type="scientific">Bacillus thuringiensis</name>
    <dbReference type="NCBI Taxonomy" id="1428"/>
    <lineage>
        <taxon>Bacteria</taxon>
        <taxon>Bacillati</taxon>
        <taxon>Bacillota</taxon>
        <taxon>Bacilli</taxon>
        <taxon>Bacillales</taxon>
        <taxon>Bacillaceae</taxon>
        <taxon>Bacillus</taxon>
        <taxon>Bacillus cereus group</taxon>
    </lineage>
</organism>
<evidence type="ECO:0000313" key="1">
    <source>
        <dbReference type="EMBL" id="SCC14166.1"/>
    </source>
</evidence>
<dbReference type="Proteomes" id="UP000195991">
    <property type="component" value="Unassembled WGS sequence"/>
</dbReference>
<evidence type="ECO:0000313" key="2">
    <source>
        <dbReference type="Proteomes" id="UP000195991"/>
    </source>
</evidence>
<dbReference type="AlphaFoldDB" id="A0A1C4C4W6"/>